<evidence type="ECO:0000256" key="4">
    <source>
        <dbReference type="ARBA" id="ARBA00022833"/>
    </source>
</evidence>
<evidence type="ECO:0000256" key="6">
    <source>
        <dbReference type="ARBA" id="ARBA00023163"/>
    </source>
</evidence>
<reference evidence="11" key="1">
    <citation type="journal article" date="2020" name="Microb. Genom.">
        <title>Genetic diversity of clinical and environmental Mucorales isolates obtained from an investigation of mucormycosis cases among solid organ transplant recipients.</title>
        <authorList>
            <person name="Nguyen M.H."/>
            <person name="Kaul D."/>
            <person name="Muto C."/>
            <person name="Cheng S.J."/>
            <person name="Richter R.A."/>
            <person name="Bruno V.M."/>
            <person name="Liu G."/>
            <person name="Beyhan S."/>
            <person name="Sundermann A.J."/>
            <person name="Mounaud S."/>
            <person name="Pasculle A.W."/>
            <person name="Nierman W.C."/>
            <person name="Driscoll E."/>
            <person name="Cumbie R."/>
            <person name="Clancy C.J."/>
            <person name="Dupont C.L."/>
        </authorList>
    </citation>
    <scope>NUCLEOTIDE SEQUENCE</scope>
    <source>
        <strain evidence="11">GL16</strain>
    </source>
</reference>
<dbReference type="PRINTS" id="PR00619">
    <property type="entry name" value="GATAZNFINGER"/>
</dbReference>
<dbReference type="GO" id="GO:0008270">
    <property type="term" value="F:zinc ion binding"/>
    <property type="evidence" value="ECO:0007669"/>
    <property type="project" value="UniProtKB-KW"/>
</dbReference>
<keyword evidence="5" id="KW-0805">Transcription regulation</keyword>
<evidence type="ECO:0000313" key="12">
    <source>
        <dbReference type="Proteomes" id="UP000717996"/>
    </source>
</evidence>
<feature type="compositionally biased region" description="Basic residues" evidence="9">
    <location>
        <begin position="319"/>
        <end position="329"/>
    </location>
</feature>
<feature type="region of interest" description="Disordered" evidence="9">
    <location>
        <begin position="319"/>
        <end position="342"/>
    </location>
</feature>
<feature type="region of interest" description="Disordered" evidence="9">
    <location>
        <begin position="253"/>
        <end position="284"/>
    </location>
</feature>
<evidence type="ECO:0000256" key="3">
    <source>
        <dbReference type="ARBA" id="ARBA00022771"/>
    </source>
</evidence>
<keyword evidence="7" id="KW-0539">Nucleus</keyword>
<dbReference type="InterPro" id="IPR013088">
    <property type="entry name" value="Znf_NHR/GATA"/>
</dbReference>
<evidence type="ECO:0000256" key="7">
    <source>
        <dbReference type="ARBA" id="ARBA00023242"/>
    </source>
</evidence>
<sequence length="478" mass="54115">MAPLLLTIKGNQTFSPFSTINSEDELSQTWKVCTKIKDSLEHGSRLENLSWRLWFRHHISTESKFRGLSKKTARKLSINTVLPKQKASVSFPQCEVDNVMTDLLPNYQFTLPQFTSDQTNNDIVQINDIFTGFELQTQNFNPANYTSTMADMADGWDFGYPSPTNPYYSPTQSNLTPPTNTGTANDMLIFENIMLQDNNNNDAVYVANTTMPPPPPTATLHNKLLENVPMQFTTNHQGFTSTSIQPQIEESHIPNNYSMSAPSSPHHHDKSGKRPSSSHLENKPICTNCGATSTPLWRRSAEDELLCNACGLYQKLHNAPRPKTLKPHNARKESKDDEGSQLVCSNCSTTTTPLWRRDDEGAPLCNACGLYLKLHHERRPLSMKTDIIKKRQRYESNNVNQPRKSNKKSKEYTPNTQPLPQTQTQPRTQPQTQPQQQQDSFMFIDDIFPDNNITTNNVMTTSSMATNMTTEDVLSNYC</sequence>
<dbReference type="OrthoDB" id="515401at2759"/>
<keyword evidence="2" id="KW-0479">Metal-binding</keyword>
<protein>
    <recommendedName>
        <fullName evidence="10">GATA-type domain-containing protein</fullName>
    </recommendedName>
</protein>
<comment type="subcellular location">
    <subcellularLocation>
        <location evidence="1">Nucleus</location>
    </subcellularLocation>
</comment>
<dbReference type="FunFam" id="3.30.50.10:FF:000007">
    <property type="entry name" value="Nitrogen regulatory AreA, N-terminal"/>
    <property type="match status" value="1"/>
</dbReference>
<evidence type="ECO:0000256" key="1">
    <source>
        <dbReference type="ARBA" id="ARBA00004123"/>
    </source>
</evidence>
<evidence type="ECO:0000259" key="10">
    <source>
        <dbReference type="PROSITE" id="PS50114"/>
    </source>
</evidence>
<dbReference type="GO" id="GO:0000122">
    <property type="term" value="P:negative regulation of transcription by RNA polymerase II"/>
    <property type="evidence" value="ECO:0007669"/>
    <property type="project" value="TreeGrafter"/>
</dbReference>
<keyword evidence="6" id="KW-0804">Transcription</keyword>
<evidence type="ECO:0000256" key="5">
    <source>
        <dbReference type="ARBA" id="ARBA00023015"/>
    </source>
</evidence>
<dbReference type="PANTHER" id="PTHR10071:SF281">
    <property type="entry name" value="BOX A-BINDING FACTOR-RELATED"/>
    <property type="match status" value="1"/>
</dbReference>
<dbReference type="InterPro" id="IPR000679">
    <property type="entry name" value="Znf_GATA"/>
</dbReference>
<dbReference type="GO" id="GO:0000978">
    <property type="term" value="F:RNA polymerase II cis-regulatory region sequence-specific DNA binding"/>
    <property type="evidence" value="ECO:0007669"/>
    <property type="project" value="TreeGrafter"/>
</dbReference>
<evidence type="ECO:0000313" key="11">
    <source>
        <dbReference type="EMBL" id="KAG1543810.1"/>
    </source>
</evidence>
<feature type="domain" description="GATA-type" evidence="10">
    <location>
        <begin position="338"/>
        <end position="391"/>
    </location>
</feature>
<dbReference type="GO" id="GO:0000981">
    <property type="term" value="F:DNA-binding transcription factor activity, RNA polymerase II-specific"/>
    <property type="evidence" value="ECO:0007669"/>
    <property type="project" value="TreeGrafter"/>
</dbReference>
<evidence type="ECO:0000256" key="8">
    <source>
        <dbReference type="PROSITE-ProRule" id="PRU00094"/>
    </source>
</evidence>
<evidence type="ECO:0000256" key="2">
    <source>
        <dbReference type="ARBA" id="ARBA00022723"/>
    </source>
</evidence>
<dbReference type="EMBL" id="JAANIT010000876">
    <property type="protein sequence ID" value="KAG1543810.1"/>
    <property type="molecule type" value="Genomic_DNA"/>
</dbReference>
<proteinExistence type="predicted"/>
<accession>A0A9P7CAS4</accession>
<dbReference type="PANTHER" id="PTHR10071">
    <property type="entry name" value="TRANSCRIPTION FACTOR GATA FAMILY MEMBER"/>
    <property type="match status" value="1"/>
</dbReference>
<dbReference type="SMART" id="SM00401">
    <property type="entry name" value="ZnF_GATA"/>
    <property type="match status" value="2"/>
</dbReference>
<evidence type="ECO:0000256" key="9">
    <source>
        <dbReference type="SAM" id="MobiDB-lite"/>
    </source>
</evidence>
<feature type="compositionally biased region" description="Low complexity" evidence="9">
    <location>
        <begin position="413"/>
        <end position="437"/>
    </location>
</feature>
<dbReference type="Proteomes" id="UP000717996">
    <property type="component" value="Unassembled WGS sequence"/>
</dbReference>
<dbReference type="InterPro" id="IPR039355">
    <property type="entry name" value="Transcription_factor_GATA"/>
</dbReference>
<dbReference type="Pfam" id="PF08550">
    <property type="entry name" value="GATA_AreA"/>
    <property type="match status" value="1"/>
</dbReference>
<feature type="domain" description="GATA-type" evidence="10">
    <location>
        <begin position="286"/>
        <end position="333"/>
    </location>
</feature>
<dbReference type="GO" id="GO:0045944">
    <property type="term" value="P:positive regulation of transcription by RNA polymerase II"/>
    <property type="evidence" value="ECO:0007669"/>
    <property type="project" value="TreeGrafter"/>
</dbReference>
<dbReference type="CDD" id="cd00202">
    <property type="entry name" value="ZnF_GATA"/>
    <property type="match status" value="2"/>
</dbReference>
<dbReference type="Pfam" id="PF00320">
    <property type="entry name" value="GATA"/>
    <property type="match status" value="2"/>
</dbReference>
<feature type="region of interest" description="Disordered" evidence="9">
    <location>
        <begin position="383"/>
        <end position="437"/>
    </location>
</feature>
<dbReference type="AlphaFoldDB" id="A0A9P7CAS4"/>
<comment type="caution">
    <text evidence="11">The sequence shown here is derived from an EMBL/GenBank/DDBJ whole genome shotgun (WGS) entry which is preliminary data.</text>
</comment>
<dbReference type="InterPro" id="IPR013860">
    <property type="entry name" value="AreA_GATA"/>
</dbReference>
<keyword evidence="3 8" id="KW-0863">Zinc-finger</keyword>
<dbReference type="GO" id="GO:0005634">
    <property type="term" value="C:nucleus"/>
    <property type="evidence" value="ECO:0007669"/>
    <property type="project" value="UniProtKB-SubCell"/>
</dbReference>
<dbReference type="Gene3D" id="3.30.50.10">
    <property type="entry name" value="Erythroid Transcription Factor GATA-1, subunit A"/>
    <property type="match status" value="2"/>
</dbReference>
<name>A0A9P7CAS4_RHIOR</name>
<dbReference type="PROSITE" id="PS50114">
    <property type="entry name" value="GATA_ZN_FINGER_2"/>
    <property type="match status" value="2"/>
</dbReference>
<keyword evidence="4" id="KW-0862">Zinc</keyword>
<dbReference type="PROSITE" id="PS00344">
    <property type="entry name" value="GATA_ZN_FINGER_1"/>
    <property type="match status" value="1"/>
</dbReference>
<gene>
    <name evidence="11" type="ORF">G6F51_006451</name>
</gene>
<feature type="compositionally biased region" description="Polar residues" evidence="9">
    <location>
        <begin position="253"/>
        <end position="263"/>
    </location>
</feature>
<dbReference type="SUPFAM" id="SSF57716">
    <property type="entry name" value="Glucocorticoid receptor-like (DNA-binding domain)"/>
    <property type="match status" value="2"/>
</dbReference>
<organism evidence="11 12">
    <name type="scientific">Rhizopus oryzae</name>
    <name type="common">Mucormycosis agent</name>
    <name type="synonym">Rhizopus arrhizus var. delemar</name>
    <dbReference type="NCBI Taxonomy" id="64495"/>
    <lineage>
        <taxon>Eukaryota</taxon>
        <taxon>Fungi</taxon>
        <taxon>Fungi incertae sedis</taxon>
        <taxon>Mucoromycota</taxon>
        <taxon>Mucoromycotina</taxon>
        <taxon>Mucoromycetes</taxon>
        <taxon>Mucorales</taxon>
        <taxon>Mucorineae</taxon>
        <taxon>Rhizopodaceae</taxon>
        <taxon>Rhizopus</taxon>
    </lineage>
</organism>